<reference evidence="2" key="1">
    <citation type="submission" date="2015-05" db="EMBL/GenBank/DDBJ databases">
        <authorList>
            <consortium name="Pathogen Informatics"/>
        </authorList>
    </citation>
    <scope>NUCLEOTIDE SEQUENCE [LARGE SCALE GENOMIC DNA]</scope>
    <source>
        <strain evidence="2">M72</strain>
    </source>
</reference>
<sequence>MLQRACPVCNGTKQTVIQNIKMNVPEDYHLPVQYDVVACADCGMVYADTAASMEDYDWYYTHCNFYGDDSKDDNSERYDWMEELLEKYLTKDSVMLELGAGNGRYAIALKRNGYARITATDPSGEIVERLQKAGVNAYVTNIYADPASDEQGKYDAVFLFEVAEHLLLPQRGIANIAALLRMGGYFMLSVPDYSLIAEDTCNIPNYFNLEHINYFSEDSLDTLMAQYQLKRVDQKRLGADLIQVYKKTTEELMRKRDEKTEAAVRQYLSRQQERQAQIEAKVGQLQKQEKELFILGTGSYVMSLLATTALGDCKILGFVDNNRIKQGREMYGRLIYAPEYLLDKHGTVVICSMLYSTQIKKQLEDMHTENEIVIL</sequence>
<dbReference type="Pfam" id="PF13489">
    <property type="entry name" value="Methyltransf_23"/>
    <property type="match status" value="1"/>
</dbReference>
<dbReference type="PANTHER" id="PTHR43861">
    <property type="entry name" value="TRANS-ACONITATE 2-METHYLTRANSFERASE-RELATED"/>
    <property type="match status" value="1"/>
</dbReference>
<dbReference type="AlphaFoldDB" id="A0A0M6WLN0"/>
<dbReference type="InterPro" id="IPR029063">
    <property type="entry name" value="SAM-dependent_MTases_sf"/>
</dbReference>
<dbReference type="CDD" id="cd02440">
    <property type="entry name" value="AdoMet_MTases"/>
    <property type="match status" value="1"/>
</dbReference>
<dbReference type="OrthoDB" id="9815644at2"/>
<dbReference type="Proteomes" id="UP000049979">
    <property type="component" value="Unassembled WGS sequence"/>
</dbReference>
<dbReference type="RefSeq" id="WP_055067602.1">
    <property type="nucleotide sequence ID" value="NZ_CP173697.1"/>
</dbReference>
<evidence type="ECO:0000313" key="1">
    <source>
        <dbReference type="EMBL" id="CRL36843.1"/>
    </source>
</evidence>
<dbReference type="Gene3D" id="3.40.50.720">
    <property type="entry name" value="NAD(P)-binding Rossmann-like Domain"/>
    <property type="match status" value="1"/>
</dbReference>
<name>A0A0M6WLN0_9FIRM</name>
<organism evidence="1 2">
    <name type="scientific">Roseburia faecis</name>
    <dbReference type="NCBI Taxonomy" id="301302"/>
    <lineage>
        <taxon>Bacteria</taxon>
        <taxon>Bacillati</taxon>
        <taxon>Bacillota</taxon>
        <taxon>Clostridia</taxon>
        <taxon>Lachnospirales</taxon>
        <taxon>Lachnospiraceae</taxon>
        <taxon>Roseburia</taxon>
    </lineage>
</organism>
<dbReference type="Gene3D" id="3.40.50.150">
    <property type="entry name" value="Vaccinia Virus protein VP39"/>
    <property type="match status" value="1"/>
</dbReference>
<proteinExistence type="predicted"/>
<dbReference type="EMBL" id="CVRR01000014">
    <property type="protein sequence ID" value="CRL36843.1"/>
    <property type="molecule type" value="Genomic_DNA"/>
</dbReference>
<keyword evidence="2" id="KW-1185">Reference proteome</keyword>
<protein>
    <submittedName>
        <fullName evidence="1">Uncharacterized protein</fullName>
    </submittedName>
</protein>
<evidence type="ECO:0000313" key="2">
    <source>
        <dbReference type="Proteomes" id="UP000049979"/>
    </source>
</evidence>
<dbReference type="SUPFAM" id="SSF53335">
    <property type="entry name" value="S-adenosyl-L-methionine-dependent methyltransferases"/>
    <property type="match status" value="1"/>
</dbReference>
<gene>
    <name evidence="1" type="ORF">M72_27231</name>
</gene>
<accession>A0A0M6WLN0</accession>